<dbReference type="AlphaFoldDB" id="A0A2W4WDA2"/>
<name>A0A2W4WDA2_9CYAN</name>
<evidence type="ECO:0000313" key="1">
    <source>
        <dbReference type="EMBL" id="PZO20375.1"/>
    </source>
</evidence>
<reference evidence="1 2" key="2">
    <citation type="submission" date="2018-06" db="EMBL/GenBank/DDBJ databases">
        <title>Metagenomic assembly of (sub)arctic Cyanobacteria and their associated microbiome from non-axenic cultures.</title>
        <authorList>
            <person name="Baurain D."/>
        </authorList>
    </citation>
    <scope>NUCLEOTIDE SEQUENCE [LARGE SCALE GENOMIC DNA]</scope>
    <source>
        <strain evidence="1">ULC129bin1</strain>
    </source>
</reference>
<comment type="caution">
    <text evidence="1">The sequence shown here is derived from an EMBL/GenBank/DDBJ whole genome shotgun (WGS) entry which is preliminary data.</text>
</comment>
<gene>
    <name evidence="1" type="ORF">DCF25_06605</name>
</gene>
<sequence>MLDSPKTKQKTVILPFGDPRISYRYANDTSSPAEPNLRGADGEQINDDAQSLLVDGEVAITLEVPWSEERGQPEYWTDRELYDAYIESIAGDRTNTDEAD</sequence>
<accession>A0A2W4WDA2</accession>
<dbReference type="Proteomes" id="UP000249354">
    <property type="component" value="Unassembled WGS sequence"/>
</dbReference>
<evidence type="ECO:0000313" key="2">
    <source>
        <dbReference type="Proteomes" id="UP000249354"/>
    </source>
</evidence>
<organism evidence="1 2">
    <name type="scientific">Leptolyngbya foveolarum</name>
    <dbReference type="NCBI Taxonomy" id="47253"/>
    <lineage>
        <taxon>Bacteria</taxon>
        <taxon>Bacillati</taxon>
        <taxon>Cyanobacteriota</taxon>
        <taxon>Cyanophyceae</taxon>
        <taxon>Leptolyngbyales</taxon>
        <taxon>Leptolyngbyaceae</taxon>
        <taxon>Leptolyngbya group</taxon>
        <taxon>Leptolyngbya</taxon>
    </lineage>
</organism>
<reference evidence="2" key="1">
    <citation type="submission" date="2018-04" db="EMBL/GenBank/DDBJ databases">
        <authorList>
            <person name="Cornet L."/>
        </authorList>
    </citation>
    <scope>NUCLEOTIDE SEQUENCE [LARGE SCALE GENOMIC DNA]</scope>
</reference>
<proteinExistence type="predicted"/>
<dbReference type="EMBL" id="QBMC01000030">
    <property type="protein sequence ID" value="PZO20375.1"/>
    <property type="molecule type" value="Genomic_DNA"/>
</dbReference>
<protein>
    <submittedName>
        <fullName evidence="1">Uncharacterized protein</fullName>
    </submittedName>
</protein>